<dbReference type="UniPathway" id="UPA00074">
    <property type="reaction ID" value="UER00126"/>
</dbReference>
<keyword evidence="7" id="KW-1185">Reference proteome</keyword>
<evidence type="ECO:0000259" key="5">
    <source>
        <dbReference type="Pfam" id="PF00551"/>
    </source>
</evidence>
<gene>
    <name evidence="4" type="primary">purN</name>
    <name evidence="6" type="ordered locus">Cyast_1887</name>
</gene>
<comment type="similarity">
    <text evidence="4">Belongs to the GART family.</text>
</comment>
<dbReference type="GO" id="GO:0004644">
    <property type="term" value="F:phosphoribosylglycinamide formyltransferase activity"/>
    <property type="evidence" value="ECO:0007669"/>
    <property type="project" value="UniProtKB-UniRule"/>
</dbReference>
<dbReference type="Pfam" id="PF00551">
    <property type="entry name" value="Formyl_trans_N"/>
    <property type="match status" value="1"/>
</dbReference>
<dbReference type="eggNOG" id="COG0299">
    <property type="taxonomic scope" value="Bacteria"/>
</dbReference>
<name>K9YN02_CYASC</name>
<proteinExistence type="inferred from homology"/>
<dbReference type="STRING" id="292563.Cyast_1887"/>
<keyword evidence="3 4" id="KW-0658">Purine biosynthesis</keyword>
<dbReference type="SUPFAM" id="SSF53328">
    <property type="entry name" value="Formyltransferase"/>
    <property type="match status" value="1"/>
</dbReference>
<evidence type="ECO:0000256" key="4">
    <source>
        <dbReference type="HAMAP-Rule" id="MF_01930"/>
    </source>
</evidence>
<comment type="catalytic activity">
    <reaction evidence="4">
        <text>N(1)-(5-phospho-beta-D-ribosyl)glycinamide + (6R)-10-formyltetrahydrofolate = N(2)-formyl-N(1)-(5-phospho-beta-D-ribosyl)glycinamide + (6S)-5,6,7,8-tetrahydrofolate + H(+)</text>
        <dbReference type="Rhea" id="RHEA:15053"/>
        <dbReference type="ChEBI" id="CHEBI:15378"/>
        <dbReference type="ChEBI" id="CHEBI:57453"/>
        <dbReference type="ChEBI" id="CHEBI:143788"/>
        <dbReference type="ChEBI" id="CHEBI:147286"/>
        <dbReference type="ChEBI" id="CHEBI:195366"/>
        <dbReference type="EC" id="2.1.2.2"/>
    </reaction>
</comment>
<dbReference type="EMBL" id="CP003940">
    <property type="protein sequence ID" value="AFZ47842.1"/>
    <property type="molecule type" value="Genomic_DNA"/>
</dbReference>
<feature type="binding site" evidence="4">
    <location>
        <begin position="30"/>
        <end position="32"/>
    </location>
    <ligand>
        <name>N(1)-(5-phospho-beta-D-ribosyl)glycinamide</name>
        <dbReference type="ChEBI" id="CHEBI:143788"/>
    </ligand>
</feature>
<accession>K9YN02</accession>
<dbReference type="NCBIfam" id="TIGR00639">
    <property type="entry name" value="PurN"/>
    <property type="match status" value="1"/>
</dbReference>
<dbReference type="PANTHER" id="PTHR43369:SF2">
    <property type="entry name" value="PHOSPHORIBOSYLGLYCINAMIDE FORMYLTRANSFERASE"/>
    <property type="match status" value="1"/>
</dbReference>
<dbReference type="Gene3D" id="3.40.50.170">
    <property type="entry name" value="Formyl transferase, N-terminal domain"/>
    <property type="match status" value="1"/>
</dbReference>
<feature type="active site" description="Proton donor" evidence="4">
    <location>
        <position position="127"/>
    </location>
</feature>
<dbReference type="HAMAP" id="MF_01930">
    <property type="entry name" value="PurN"/>
    <property type="match status" value="1"/>
</dbReference>
<dbReference type="HOGENOM" id="CLU_038395_1_2_3"/>
<dbReference type="KEGG" id="csn:Cyast_1887"/>
<dbReference type="InterPro" id="IPR036477">
    <property type="entry name" value="Formyl_transf_N_sf"/>
</dbReference>
<dbReference type="PANTHER" id="PTHR43369">
    <property type="entry name" value="PHOSPHORIBOSYLGLYCINAMIDE FORMYLTRANSFERASE"/>
    <property type="match status" value="1"/>
</dbReference>
<dbReference type="AlphaFoldDB" id="K9YN02"/>
<feature type="binding site" evidence="4">
    <location>
        <position position="83"/>
    </location>
    <ligand>
        <name>(6R)-10-formyltetrahydrofolate</name>
        <dbReference type="ChEBI" id="CHEBI:195366"/>
    </ligand>
</feature>
<dbReference type="InterPro" id="IPR004607">
    <property type="entry name" value="GART"/>
</dbReference>
<organism evidence="6 7">
    <name type="scientific">Cyanobacterium stanieri (strain ATCC 29140 / PCC 7202)</name>
    <dbReference type="NCBI Taxonomy" id="292563"/>
    <lineage>
        <taxon>Bacteria</taxon>
        <taxon>Bacillati</taxon>
        <taxon>Cyanobacteriota</taxon>
        <taxon>Cyanophyceae</taxon>
        <taxon>Oscillatoriophycideae</taxon>
        <taxon>Chroococcales</taxon>
        <taxon>Geminocystaceae</taxon>
        <taxon>Cyanobacterium</taxon>
    </lineage>
</organism>
<reference evidence="7" key="1">
    <citation type="journal article" date="2013" name="Proc. Natl. Acad. Sci. U.S.A.">
        <title>Improving the coverage of the cyanobacterial phylum using diversity-driven genome sequencing.</title>
        <authorList>
            <person name="Shih P.M."/>
            <person name="Wu D."/>
            <person name="Latifi A."/>
            <person name="Axen S.D."/>
            <person name="Fewer D.P."/>
            <person name="Talla E."/>
            <person name="Calteau A."/>
            <person name="Cai F."/>
            <person name="Tandeau de Marsac N."/>
            <person name="Rippka R."/>
            <person name="Herdman M."/>
            <person name="Sivonen K."/>
            <person name="Coursin T."/>
            <person name="Laurent T."/>
            <person name="Goodwin L."/>
            <person name="Nolan M."/>
            <person name="Davenport K.W."/>
            <person name="Han C.S."/>
            <person name="Rubin E.M."/>
            <person name="Eisen J.A."/>
            <person name="Woyke T."/>
            <person name="Gugger M."/>
            <person name="Kerfeld C.A."/>
        </authorList>
    </citation>
    <scope>NUCLEOTIDE SEQUENCE [LARGE SCALE GENOMIC DNA]</scope>
    <source>
        <strain evidence="7">ATCC 29140 / PCC 7202</strain>
    </source>
</reference>
<comment type="function">
    <text evidence="4">Catalyzes the transfer of a formyl group from 10-formyltetrahydrofolate to 5-phospho-ribosyl-glycinamide (GAR), producing 5-phospho-ribosyl-N-formylglycinamide (FGAR) and tetrahydrofolate.</text>
</comment>
<dbReference type="GO" id="GO:0005829">
    <property type="term" value="C:cytosol"/>
    <property type="evidence" value="ECO:0007669"/>
    <property type="project" value="TreeGrafter"/>
</dbReference>
<feature type="site" description="Raises pKa of active site His" evidence="4">
    <location>
        <position position="163"/>
    </location>
</feature>
<feature type="binding site" evidence="4">
    <location>
        <begin position="108"/>
        <end position="111"/>
    </location>
    <ligand>
        <name>(6R)-10-formyltetrahydrofolate</name>
        <dbReference type="ChEBI" id="CHEBI:195366"/>
    </ligand>
</feature>
<keyword evidence="2 4" id="KW-0808">Transferase</keyword>
<evidence type="ECO:0000313" key="6">
    <source>
        <dbReference type="EMBL" id="AFZ47842.1"/>
    </source>
</evidence>
<evidence type="ECO:0000313" key="7">
    <source>
        <dbReference type="Proteomes" id="UP000010483"/>
    </source>
</evidence>
<evidence type="ECO:0000256" key="1">
    <source>
        <dbReference type="ARBA" id="ARBA00005054"/>
    </source>
</evidence>
<dbReference type="EC" id="2.1.2.2" evidence="4"/>
<dbReference type="CDD" id="cd08645">
    <property type="entry name" value="FMT_core_GART"/>
    <property type="match status" value="1"/>
</dbReference>
<protein>
    <recommendedName>
        <fullName evidence="4">Phosphoribosylglycinamide formyltransferase</fullName>
        <ecNumber evidence="4">2.1.2.2</ecNumber>
    </recommendedName>
    <alternativeName>
        <fullName evidence="4">5'-phosphoribosylglycinamide transformylase</fullName>
    </alternativeName>
    <alternativeName>
        <fullName evidence="4">GAR transformylase</fullName>
        <shortName evidence="4">GART</shortName>
    </alternativeName>
</protein>
<dbReference type="Proteomes" id="UP000010483">
    <property type="component" value="Chromosome"/>
</dbReference>
<sequence>MSAIISPDVSVEQLRSTTPVSLGVMASGSGSNFEAIAHGIINGELNAKIQVLVYNNPDAKVKEKAEKLGIKAVLLNHRDFKTREELDQAIVEIFQNHGVQWVVMAGWMRIITNVLLNAFPRKVINIHPSLLPSFKGINAVEQALKAKVKITGCTVHLVDLAVDSGPILIQSAVPILDDDTPETLHKRIQVQEHLIMVRAIALLPHLENQ</sequence>
<evidence type="ECO:0000256" key="2">
    <source>
        <dbReference type="ARBA" id="ARBA00022679"/>
    </source>
</evidence>
<feature type="domain" description="Formyl transferase N-terminal" evidence="5">
    <location>
        <begin position="24"/>
        <end position="200"/>
    </location>
</feature>
<dbReference type="GO" id="GO:0006189">
    <property type="term" value="P:'de novo' IMP biosynthetic process"/>
    <property type="evidence" value="ECO:0007669"/>
    <property type="project" value="UniProtKB-UniRule"/>
</dbReference>
<evidence type="ECO:0000256" key="3">
    <source>
        <dbReference type="ARBA" id="ARBA00022755"/>
    </source>
</evidence>
<dbReference type="PATRIC" id="fig|292563.3.peg.1973"/>
<dbReference type="InterPro" id="IPR002376">
    <property type="entry name" value="Formyl_transf_N"/>
</dbReference>
<feature type="binding site" evidence="4">
    <location>
        <position position="125"/>
    </location>
    <ligand>
        <name>(6R)-10-formyltetrahydrofolate</name>
        <dbReference type="ChEBI" id="CHEBI:195366"/>
    </ligand>
</feature>
<comment type="pathway">
    <text evidence="1 4">Purine metabolism; IMP biosynthesis via de novo pathway; N(2)-formyl-N(1)-(5-phospho-D-ribosyl)glycinamide from N(1)-(5-phospho-D-ribosyl)glycinamide (10-formyl THF route): step 1/1.</text>
</comment>